<accession>A0AC61QIT4</accession>
<evidence type="ECO:0000313" key="1">
    <source>
        <dbReference type="EMBL" id="TDF72857.1"/>
    </source>
</evidence>
<sequence>MKNYYLHIFRGVLIILCMILVVMLFKLQVVKGSYYQRIAESNFVRIRRIPATRGEIYDSKYRPIVTNIPSYNLYLTSGKISDMNALSSFLAYNFNIDAEELRKMVFEQRFKTYEEILILDNISYETVIKLSEKVSDFPELSFRSGTTRNYLYPNHFCGYVGRIDAKEYERYKDEDYSLNAYIGKNGLERYYEVLLRGKDGKEIIQVDAQGRSLELFKDNIFLPPQNGLSLILTIDNELQSYANEIFPQGAKGCIIVTDVKTGGILAYISKPDYDPNLFMQKITPEVWASLNTPAKPLLDRVINATYPPGSVFKPVMGTLGLEKGVIDRNTHLAACRGGLQIGNRFFRCWFAAGHGSLSIVDAFKVSCDVFFYDLINHMELDEVYAHTRACGLTDKTGIDLPNERSGFFPDTKYYKKRIGRVTGLSGYKANLAIGQGEVLCTPMEINTFYAAIARGGLWLQPHLLNRTMGTARINREQIEPLKSYRMPWSANTQQIIKEGLWAVTNAPGGTARAINVPGATTYGKTGSAENYMGKLTHAWFTGFIETDKPGIVVTVFLENAGGGGAVAAPIANKIFNYYMGNIERIERTAPIPPQFLTAEEQEAEFGMEMETSSTTEISVPTPELPLTENHPESNP</sequence>
<keyword evidence="2" id="KW-1185">Reference proteome</keyword>
<protein>
    <submittedName>
        <fullName evidence="1">Penicillin-binding protein 2</fullName>
        <ecNumber evidence="1">3.4.16.4</ecNumber>
    </submittedName>
</protein>
<keyword evidence="1" id="KW-0121">Carboxypeptidase</keyword>
<keyword evidence="1" id="KW-0645">Protease</keyword>
<keyword evidence="1" id="KW-0378">Hydrolase</keyword>
<dbReference type="Proteomes" id="UP000294588">
    <property type="component" value="Unassembled WGS sequence"/>
</dbReference>
<evidence type="ECO:0000313" key="2">
    <source>
        <dbReference type="Proteomes" id="UP000294588"/>
    </source>
</evidence>
<comment type="caution">
    <text evidence="1">The sequence shown here is derived from an EMBL/GenBank/DDBJ whole genome shotgun (WGS) entry which is preliminary data.</text>
</comment>
<proteinExistence type="predicted"/>
<gene>
    <name evidence="1" type="primary">mrdA</name>
    <name evidence="1" type="ORF">E0946_05100</name>
</gene>
<organism evidence="1 2">
    <name type="scientific">Candidatus Syntrophosphaera thermopropionivorans</name>
    <dbReference type="NCBI Taxonomy" id="2593015"/>
    <lineage>
        <taxon>Bacteria</taxon>
        <taxon>Pseudomonadati</taxon>
        <taxon>Candidatus Cloacimonadota</taxon>
        <taxon>Candidatus Cloacimonadia</taxon>
        <taxon>Candidatus Cloacimonadales</taxon>
        <taxon>Candidatus Cloacimonadaceae</taxon>
        <taxon>Candidatus Syntrophosphaera</taxon>
    </lineage>
</organism>
<dbReference type="EC" id="3.4.16.4" evidence="1"/>
<dbReference type="EMBL" id="SMOG01000014">
    <property type="protein sequence ID" value="TDF72857.1"/>
    <property type="molecule type" value="Genomic_DNA"/>
</dbReference>
<reference evidence="1" key="1">
    <citation type="submission" date="2019-03" db="EMBL/GenBank/DDBJ databases">
        <title>Candidatus Syntrophosphaera thermopropionivorans: a novel player in syntrophic propionate oxidation during anaerobic digestion.</title>
        <authorList>
            <person name="Dyksma S."/>
        </authorList>
    </citation>
    <scope>NUCLEOTIDE SEQUENCE</scope>
    <source>
        <strain evidence="1">W5</strain>
    </source>
</reference>
<name>A0AC61QIT4_9BACT</name>